<comment type="caution">
    <text evidence="1">The sequence shown here is derived from an EMBL/GenBank/DDBJ whole genome shotgun (WGS) entry which is preliminary data.</text>
</comment>
<organism evidence="1 2">
    <name type="scientific">Pseudonocardia kongjuensis</name>
    <dbReference type="NCBI Taxonomy" id="102227"/>
    <lineage>
        <taxon>Bacteria</taxon>
        <taxon>Bacillati</taxon>
        <taxon>Actinomycetota</taxon>
        <taxon>Actinomycetes</taxon>
        <taxon>Pseudonocardiales</taxon>
        <taxon>Pseudonocardiaceae</taxon>
        <taxon>Pseudonocardia</taxon>
    </lineage>
</organism>
<gene>
    <name evidence="1" type="ORF">GCM10009613_27940</name>
</gene>
<protein>
    <recommendedName>
        <fullName evidence="3">DUF1990 domain-containing protein</fullName>
    </recommendedName>
</protein>
<evidence type="ECO:0008006" key="3">
    <source>
        <dbReference type="Google" id="ProtNLM"/>
    </source>
</evidence>
<keyword evidence="2" id="KW-1185">Reference proteome</keyword>
<proteinExistence type="predicted"/>
<evidence type="ECO:0000313" key="2">
    <source>
        <dbReference type="Proteomes" id="UP001501414"/>
    </source>
</evidence>
<dbReference type="EMBL" id="BAAAJK010000009">
    <property type="protein sequence ID" value="GAA1389269.1"/>
    <property type="molecule type" value="Genomic_DNA"/>
</dbReference>
<sequence length="195" mass="21201">MPTESGGRGIPGRVSVDPVLPEPAGWWQAEGVLRASSTRVRLFSVRYEVTQDGRPVTGWTARTWQPHRDLVIDGHPYALRSEGVARFALEGDIRAHILRTVDHPYGPLSTPHWNIEVGDLTYRMAGSGIGRRFALLTTADAANEAGRVWRTGALRPSYAAQLPAALALPVQVFVLWSAMAIWRASVAAATAAVAR</sequence>
<name>A0ABN1XST2_9PSEU</name>
<evidence type="ECO:0000313" key="1">
    <source>
        <dbReference type="EMBL" id="GAA1389269.1"/>
    </source>
</evidence>
<accession>A0ABN1XST2</accession>
<dbReference type="Proteomes" id="UP001501414">
    <property type="component" value="Unassembled WGS sequence"/>
</dbReference>
<reference evidence="1 2" key="1">
    <citation type="journal article" date="2019" name="Int. J. Syst. Evol. Microbiol.">
        <title>The Global Catalogue of Microorganisms (GCM) 10K type strain sequencing project: providing services to taxonomists for standard genome sequencing and annotation.</title>
        <authorList>
            <consortium name="The Broad Institute Genomics Platform"/>
            <consortium name="The Broad Institute Genome Sequencing Center for Infectious Disease"/>
            <person name="Wu L."/>
            <person name="Ma J."/>
        </authorList>
    </citation>
    <scope>NUCLEOTIDE SEQUENCE [LARGE SCALE GENOMIC DNA]</scope>
    <source>
        <strain evidence="1 2">JCM 11896</strain>
    </source>
</reference>